<proteinExistence type="predicted"/>
<keyword evidence="2" id="KW-0812">Transmembrane</keyword>
<evidence type="ECO:0000313" key="4">
    <source>
        <dbReference type="Proteomes" id="UP000198921"/>
    </source>
</evidence>
<feature type="transmembrane region" description="Helical" evidence="2">
    <location>
        <begin position="51"/>
        <end position="67"/>
    </location>
</feature>
<feature type="transmembrane region" description="Helical" evidence="2">
    <location>
        <begin position="156"/>
        <end position="177"/>
    </location>
</feature>
<name>A0A1H3API8_9ACTN</name>
<dbReference type="AlphaFoldDB" id="A0A1H3API8"/>
<protein>
    <submittedName>
        <fullName evidence="3">Uncharacterized protein</fullName>
    </submittedName>
</protein>
<reference evidence="4" key="1">
    <citation type="submission" date="2016-10" db="EMBL/GenBank/DDBJ databases">
        <authorList>
            <person name="Varghese N."/>
            <person name="Submissions S."/>
        </authorList>
    </citation>
    <scope>NUCLEOTIDE SEQUENCE [LARGE SCALE GENOMIC DNA]</scope>
    <source>
        <strain evidence="4">DSM 45422</strain>
    </source>
</reference>
<keyword evidence="2" id="KW-1133">Transmembrane helix</keyword>
<keyword evidence="4" id="KW-1185">Reference proteome</keyword>
<feature type="compositionally biased region" description="Low complexity" evidence="1">
    <location>
        <begin position="273"/>
        <end position="285"/>
    </location>
</feature>
<feature type="transmembrane region" description="Helical" evidence="2">
    <location>
        <begin position="184"/>
        <end position="203"/>
    </location>
</feature>
<accession>A0A1H3API8</accession>
<dbReference type="EMBL" id="FNOT01000001">
    <property type="protein sequence ID" value="SDX31321.1"/>
    <property type="molecule type" value="Genomic_DNA"/>
</dbReference>
<organism evidence="3 4">
    <name type="scientific">Geodermatophilus africanus</name>
    <dbReference type="NCBI Taxonomy" id="1137993"/>
    <lineage>
        <taxon>Bacteria</taxon>
        <taxon>Bacillati</taxon>
        <taxon>Actinomycetota</taxon>
        <taxon>Actinomycetes</taxon>
        <taxon>Geodermatophilales</taxon>
        <taxon>Geodermatophilaceae</taxon>
        <taxon>Geodermatophilus</taxon>
    </lineage>
</organism>
<sequence>MVLAAHELPDPGGIGSSAVAAPPGAGAVALALPAVVLLLTAWSTRHGRRTGALVALAASSAVGYLAAGTVVGRGRSGTTDGGAPPHLLVLAVLLLAATVAVAAWRALPAGAVTLERRTRVLVGPLLLAAVWGLLMARQLPVGPVAGGLPVRSAGALADLVVLPAAAAAGGGLLARAAWAGKATFASAGCLALAGLVPVGAVWSPTPPGGAGASAAVTWTATALGVAAAVPAVLCWTAVVRTGRQYWGGLPAAAPAPRPRLLPVPRSSPEDPASRPTPGAAAVAARGARRSGT</sequence>
<feature type="transmembrane region" description="Helical" evidence="2">
    <location>
        <begin position="20"/>
        <end position="39"/>
    </location>
</feature>
<evidence type="ECO:0000313" key="3">
    <source>
        <dbReference type="EMBL" id="SDX31321.1"/>
    </source>
</evidence>
<dbReference type="Proteomes" id="UP000198921">
    <property type="component" value="Unassembled WGS sequence"/>
</dbReference>
<gene>
    <name evidence="3" type="ORF">SAMN05660209_00125</name>
</gene>
<evidence type="ECO:0000256" key="1">
    <source>
        <dbReference type="SAM" id="MobiDB-lite"/>
    </source>
</evidence>
<keyword evidence="2" id="KW-0472">Membrane</keyword>
<evidence type="ECO:0000256" key="2">
    <source>
        <dbReference type="SAM" id="Phobius"/>
    </source>
</evidence>
<feature type="transmembrane region" description="Helical" evidence="2">
    <location>
        <begin position="87"/>
        <end position="107"/>
    </location>
</feature>
<feature type="region of interest" description="Disordered" evidence="1">
    <location>
        <begin position="255"/>
        <end position="292"/>
    </location>
</feature>
<feature type="transmembrane region" description="Helical" evidence="2">
    <location>
        <begin position="119"/>
        <end position="136"/>
    </location>
</feature>
<feature type="transmembrane region" description="Helical" evidence="2">
    <location>
        <begin position="215"/>
        <end position="238"/>
    </location>
</feature>